<dbReference type="KEGG" id="maqe:RJ40_07620"/>
<organism evidence="2 3">
    <name type="scientific">Methanofollis aquaemaris</name>
    <dbReference type="NCBI Taxonomy" id="126734"/>
    <lineage>
        <taxon>Archaea</taxon>
        <taxon>Methanobacteriati</taxon>
        <taxon>Methanobacteriota</taxon>
        <taxon>Stenosarchaea group</taxon>
        <taxon>Methanomicrobia</taxon>
        <taxon>Methanomicrobiales</taxon>
        <taxon>Methanomicrobiaceae</taxon>
        <taxon>Methanofollis</taxon>
    </lineage>
</organism>
<keyword evidence="1" id="KW-0812">Transmembrane</keyword>
<gene>
    <name evidence="2" type="ORF">RJ40_07620</name>
</gene>
<accession>A0A8A3S6T3</accession>
<keyword evidence="1" id="KW-0472">Membrane</keyword>
<dbReference type="AlphaFoldDB" id="A0A8A3S6T3"/>
<evidence type="ECO:0000313" key="3">
    <source>
        <dbReference type="Proteomes" id="UP001042704"/>
    </source>
</evidence>
<name>A0A8A3S6T3_9EURY</name>
<feature type="transmembrane region" description="Helical" evidence="1">
    <location>
        <begin position="12"/>
        <end position="35"/>
    </location>
</feature>
<proteinExistence type="predicted"/>
<dbReference type="GeneID" id="76424221"/>
<protein>
    <submittedName>
        <fullName evidence="2">Uncharacterized protein</fullName>
    </submittedName>
</protein>
<evidence type="ECO:0000313" key="2">
    <source>
        <dbReference type="EMBL" id="QSZ67380.1"/>
    </source>
</evidence>
<keyword evidence="1" id="KW-1133">Transmembrane helix</keyword>
<keyword evidence="3" id="KW-1185">Reference proteome</keyword>
<evidence type="ECO:0000256" key="1">
    <source>
        <dbReference type="SAM" id="Phobius"/>
    </source>
</evidence>
<dbReference type="EMBL" id="CP036172">
    <property type="protein sequence ID" value="QSZ67380.1"/>
    <property type="molecule type" value="Genomic_DNA"/>
</dbReference>
<reference evidence="2" key="2">
    <citation type="submission" date="2019-02" db="EMBL/GenBank/DDBJ databases">
        <authorList>
            <person name="Chen S.-C."/>
            <person name="Chien H.-H."/>
            <person name="Lai M.-C."/>
        </authorList>
    </citation>
    <scope>NUCLEOTIDE SEQUENCE</scope>
    <source>
        <strain evidence="2">N2F9704</strain>
    </source>
</reference>
<reference evidence="2" key="1">
    <citation type="journal article" date="2001" name="Int. J. Syst. Evol. Microbiol.">
        <title>Methanofollis aquaemaris sp. nov., a methanogen isolated from an aquaculture fish pond.</title>
        <authorList>
            <person name="Lai M.C."/>
            <person name="Chen S.C."/>
        </authorList>
    </citation>
    <scope>NUCLEOTIDE SEQUENCE</scope>
    <source>
        <strain evidence="2">N2F9704</strain>
    </source>
</reference>
<dbReference type="RefSeq" id="WP_265580269.1">
    <property type="nucleotide sequence ID" value="NZ_CP036172.1"/>
</dbReference>
<dbReference type="Proteomes" id="UP001042704">
    <property type="component" value="Chromosome"/>
</dbReference>
<feature type="transmembrane region" description="Helical" evidence="1">
    <location>
        <begin position="41"/>
        <end position="60"/>
    </location>
</feature>
<sequence>MEEADKQVFKWKFWKLTIVLNIIIIMVALAIGLFFKLPSPLGPSIATVLILADLPLIWYFRKDYYRTKAWLDVHAGPSEKDD</sequence>